<dbReference type="EMBL" id="BMFT01000001">
    <property type="protein sequence ID" value="GGH22431.1"/>
    <property type="molecule type" value="Genomic_DNA"/>
</dbReference>
<dbReference type="PANTHER" id="PTHR43046">
    <property type="entry name" value="GDP-MANNOSE MANNOSYL HYDROLASE"/>
    <property type="match status" value="1"/>
</dbReference>
<dbReference type="CDD" id="cd02883">
    <property type="entry name" value="NUDIX_Hydrolase"/>
    <property type="match status" value="1"/>
</dbReference>
<evidence type="ECO:0000256" key="1">
    <source>
        <dbReference type="ARBA" id="ARBA00001946"/>
    </source>
</evidence>
<gene>
    <name evidence="6" type="ORF">GCM10008013_20880</name>
</gene>
<dbReference type="SUPFAM" id="SSF55811">
    <property type="entry name" value="Nudix"/>
    <property type="match status" value="1"/>
</dbReference>
<comment type="similarity">
    <text evidence="4">Belongs to the Nudix hydrolase family.</text>
</comment>
<comment type="cofactor">
    <cofactor evidence="1">
        <name>Mg(2+)</name>
        <dbReference type="ChEBI" id="CHEBI:18420"/>
    </cofactor>
</comment>
<dbReference type="Pfam" id="PF00293">
    <property type="entry name" value="NUDIX"/>
    <property type="match status" value="1"/>
</dbReference>
<dbReference type="RefSeq" id="WP_188538394.1">
    <property type="nucleotide sequence ID" value="NZ_BMFT01000001.1"/>
</dbReference>
<dbReference type="Gene3D" id="3.90.79.10">
    <property type="entry name" value="Nucleoside Triphosphate Pyrophosphohydrolase"/>
    <property type="match status" value="1"/>
</dbReference>
<dbReference type="PANTHER" id="PTHR43046:SF12">
    <property type="entry name" value="GDP-MANNOSE MANNOSYL HYDROLASE"/>
    <property type="match status" value="1"/>
</dbReference>
<name>A0ABQ1YF43_9BACL</name>
<dbReference type="InterPro" id="IPR020476">
    <property type="entry name" value="Nudix_hydrolase"/>
</dbReference>
<dbReference type="PROSITE" id="PS51462">
    <property type="entry name" value="NUDIX"/>
    <property type="match status" value="1"/>
</dbReference>
<keyword evidence="3" id="KW-0460">Magnesium</keyword>
<proteinExistence type="inferred from homology"/>
<organism evidence="6 7">
    <name type="scientific">Paenibacillus segetis</name>
    <dbReference type="NCBI Taxonomy" id="1325360"/>
    <lineage>
        <taxon>Bacteria</taxon>
        <taxon>Bacillati</taxon>
        <taxon>Bacillota</taxon>
        <taxon>Bacilli</taxon>
        <taxon>Bacillales</taxon>
        <taxon>Paenibacillaceae</taxon>
        <taxon>Paenibacillus</taxon>
    </lineage>
</organism>
<evidence type="ECO:0000256" key="3">
    <source>
        <dbReference type="ARBA" id="ARBA00022842"/>
    </source>
</evidence>
<evidence type="ECO:0000256" key="4">
    <source>
        <dbReference type="RuleBase" id="RU003476"/>
    </source>
</evidence>
<evidence type="ECO:0000313" key="7">
    <source>
        <dbReference type="Proteomes" id="UP000659344"/>
    </source>
</evidence>
<evidence type="ECO:0000259" key="5">
    <source>
        <dbReference type="PROSITE" id="PS51462"/>
    </source>
</evidence>
<feature type="domain" description="Nudix hydrolase" evidence="5">
    <location>
        <begin position="2"/>
        <end position="129"/>
    </location>
</feature>
<dbReference type="InterPro" id="IPR020084">
    <property type="entry name" value="NUDIX_hydrolase_CS"/>
</dbReference>
<dbReference type="PROSITE" id="PS00893">
    <property type="entry name" value="NUDIX_BOX"/>
    <property type="match status" value="1"/>
</dbReference>
<evidence type="ECO:0000256" key="2">
    <source>
        <dbReference type="ARBA" id="ARBA00022801"/>
    </source>
</evidence>
<protein>
    <submittedName>
        <fullName evidence="6">DNA mismatch repair protein MutT</fullName>
    </submittedName>
</protein>
<reference evidence="7" key="1">
    <citation type="journal article" date="2019" name="Int. J. Syst. Evol. Microbiol.">
        <title>The Global Catalogue of Microorganisms (GCM) 10K type strain sequencing project: providing services to taxonomists for standard genome sequencing and annotation.</title>
        <authorList>
            <consortium name="The Broad Institute Genomics Platform"/>
            <consortium name="The Broad Institute Genome Sequencing Center for Infectious Disease"/>
            <person name="Wu L."/>
            <person name="Ma J."/>
        </authorList>
    </citation>
    <scope>NUCLEOTIDE SEQUENCE [LARGE SCALE GENOMIC DNA]</scope>
    <source>
        <strain evidence="7">CGMCC 1.12769</strain>
    </source>
</reference>
<dbReference type="InterPro" id="IPR000086">
    <property type="entry name" value="NUDIX_hydrolase_dom"/>
</dbReference>
<sequence>MKRIDIVYSLITNPDNTKVLMVKNSGRNTWTLPGGTVEPNETLQMAAMREAKEETGLDIMTYGVVAVNEVILEEDEEHLVLITFHAEITGGQEEIMLPEEILEIAWIDLNQADELMPYYKEGLSNIVAKNQQVTYFYEGVI</sequence>
<dbReference type="PRINTS" id="PR00502">
    <property type="entry name" value="NUDIXFAMILY"/>
</dbReference>
<dbReference type="InterPro" id="IPR015797">
    <property type="entry name" value="NUDIX_hydrolase-like_dom_sf"/>
</dbReference>
<accession>A0ABQ1YF43</accession>
<keyword evidence="7" id="KW-1185">Reference proteome</keyword>
<dbReference type="Proteomes" id="UP000659344">
    <property type="component" value="Unassembled WGS sequence"/>
</dbReference>
<comment type="caution">
    <text evidence="6">The sequence shown here is derived from an EMBL/GenBank/DDBJ whole genome shotgun (WGS) entry which is preliminary data.</text>
</comment>
<evidence type="ECO:0000313" key="6">
    <source>
        <dbReference type="EMBL" id="GGH22431.1"/>
    </source>
</evidence>
<keyword evidence="2 4" id="KW-0378">Hydrolase</keyword>